<evidence type="ECO:0000313" key="2">
    <source>
        <dbReference type="Proteomes" id="UP000631114"/>
    </source>
</evidence>
<dbReference type="OrthoDB" id="60822at2759"/>
<dbReference type="InterPro" id="IPR038551">
    <property type="entry name" value="Ribosomal_eS26_sf"/>
</dbReference>
<dbReference type="InterPro" id="IPR019389">
    <property type="entry name" value="Selenoprotein_T"/>
</dbReference>
<dbReference type="AlphaFoldDB" id="A0A835MCJ9"/>
<evidence type="ECO:0000313" key="1">
    <source>
        <dbReference type="EMBL" id="KAF9624652.1"/>
    </source>
</evidence>
<protein>
    <submittedName>
        <fullName evidence="1">Uncharacterized protein</fullName>
    </submittedName>
</protein>
<comment type="caution">
    <text evidence="1">The sequence shown here is derived from an EMBL/GenBank/DDBJ whole genome shotgun (WGS) entry which is preliminary data.</text>
</comment>
<dbReference type="PANTHER" id="PTHR13544:SF0">
    <property type="entry name" value="THIOREDOXIN REDUCTASE-LIKE SELENOPROTEIN T"/>
    <property type="match status" value="1"/>
</dbReference>
<name>A0A835MCJ9_9MAGN</name>
<feature type="non-terminal residue" evidence="1">
    <location>
        <position position="238"/>
    </location>
</feature>
<dbReference type="Proteomes" id="UP000631114">
    <property type="component" value="Unassembled WGS sequence"/>
</dbReference>
<dbReference type="EMBL" id="JADFTS010000001">
    <property type="protein sequence ID" value="KAF9624652.1"/>
    <property type="molecule type" value="Genomic_DNA"/>
</dbReference>
<gene>
    <name evidence="1" type="ORF">IFM89_012698</name>
</gene>
<keyword evidence="2" id="KW-1185">Reference proteome</keyword>
<organism evidence="1 2">
    <name type="scientific">Coptis chinensis</name>
    <dbReference type="NCBI Taxonomy" id="261450"/>
    <lineage>
        <taxon>Eukaryota</taxon>
        <taxon>Viridiplantae</taxon>
        <taxon>Streptophyta</taxon>
        <taxon>Embryophyta</taxon>
        <taxon>Tracheophyta</taxon>
        <taxon>Spermatophyta</taxon>
        <taxon>Magnoliopsida</taxon>
        <taxon>Ranunculales</taxon>
        <taxon>Ranunculaceae</taxon>
        <taxon>Coptidoideae</taxon>
        <taxon>Coptis</taxon>
    </lineage>
</organism>
<proteinExistence type="predicted"/>
<reference evidence="1 2" key="1">
    <citation type="submission" date="2020-10" db="EMBL/GenBank/DDBJ databases">
        <title>The Coptis chinensis genome and diversification of protoberbering-type alkaloids.</title>
        <authorList>
            <person name="Wang B."/>
            <person name="Shu S."/>
            <person name="Song C."/>
            <person name="Liu Y."/>
        </authorList>
    </citation>
    <scope>NUCLEOTIDE SEQUENCE [LARGE SCALE GENOMIC DNA]</scope>
    <source>
        <strain evidence="1">HL-2020</strain>
        <tissue evidence="1">Leaf</tissue>
    </source>
</reference>
<dbReference type="GO" id="GO:0005789">
    <property type="term" value="C:endoplasmic reticulum membrane"/>
    <property type="evidence" value="ECO:0007669"/>
    <property type="project" value="TreeGrafter"/>
</dbReference>
<dbReference type="GO" id="GO:0004791">
    <property type="term" value="F:thioredoxin-disulfide reductase (NADPH) activity"/>
    <property type="evidence" value="ECO:0007669"/>
    <property type="project" value="TreeGrafter"/>
</dbReference>
<accession>A0A835MCJ9</accession>
<dbReference type="PANTHER" id="PTHR13544">
    <property type="entry name" value="SELENOPROTEIN T"/>
    <property type="match status" value="1"/>
</dbReference>
<dbReference type="GO" id="GO:0045454">
    <property type="term" value="P:cell redox homeostasis"/>
    <property type="evidence" value="ECO:0007669"/>
    <property type="project" value="TreeGrafter"/>
</dbReference>
<sequence length="238" mass="27030">DKPIKKFWVRDIVEQVAVRDVQEACVNEGSLYHFQCFQFFMSFIFDDGGTVETIKKGLETFQADLFLQTIHCPSKRILSKAVPMFQVGVMGIVLGCEHIFPRLGYMTPLAWYFSMHQNRFGTIATAWLLGNVMQSFLQSSGAFEVYCNGELPYTVYTKFDKVNLKTVVLAVCYKLQFNMKVFGHSKWSTGLCSSCQVANDAMGPYGVSWNAGPALADARILEKQIPRPRAERRREYGL</sequence>
<dbReference type="Gene3D" id="3.30.1740.20">
    <property type="entry name" value="Ribosomal protein S26e"/>
    <property type="match status" value="1"/>
</dbReference>